<dbReference type="PANTHER" id="PTHR42711:SF19">
    <property type="entry name" value="DOXORUBICIN RESISTANCE ATP-BINDING PROTEIN DRRA"/>
    <property type="match status" value="1"/>
</dbReference>
<evidence type="ECO:0000256" key="6">
    <source>
        <dbReference type="ARBA" id="ARBA00022967"/>
    </source>
</evidence>
<protein>
    <submittedName>
        <fullName evidence="10">Daunorubicin resistance protein DrrA family ABC transporter ATP-binding protein</fullName>
    </submittedName>
</protein>
<dbReference type="InterPro" id="IPR003439">
    <property type="entry name" value="ABC_transporter-like_ATP-bd"/>
</dbReference>
<evidence type="ECO:0000256" key="1">
    <source>
        <dbReference type="ARBA" id="ARBA00004413"/>
    </source>
</evidence>
<reference evidence="10" key="2">
    <citation type="submission" date="2020-09" db="EMBL/GenBank/DDBJ databases">
        <authorList>
            <person name="Sun Q."/>
            <person name="Zhou Y."/>
        </authorList>
    </citation>
    <scope>NUCLEOTIDE SEQUENCE</scope>
    <source>
        <strain evidence="10">CGMCC 1.15320</strain>
    </source>
</reference>
<evidence type="ECO:0000313" key="11">
    <source>
        <dbReference type="Proteomes" id="UP000636264"/>
    </source>
</evidence>
<keyword evidence="11" id="KW-1185">Reference proteome</keyword>
<accession>A0A916RUZ2</accession>
<keyword evidence="4" id="KW-0547">Nucleotide-binding</keyword>
<sequence length="336" mass="35458">MNRTAPASSFVSESAAFPFAITARGLVKHFGAVKALDGIDLDVPRGMIFAVLGPNGAGKTTLIRTLATLTKADAGIANLMGHDLATDPQGVRSEIALTGQFASLDEDLTGRDNLIMLARLWGFKGRAAKDRADELLAAFDLSDAAKKQVKSYSGGMRRRLDIAASLVVTPGVLFLDEPTTGLDPTARQGVWRMIRELAAAGVTILLTTQYLDEADQLAARIAVIDKGRKIAEGTSRELKAQIGSGYLHVAPANPLDLEKAAALLEQRLGNNVHRNAEGGQLSVIAASPHDANEALTALIDAGIELTDFSMGSPSLDEVFFALTGNADPDSTREAAQ</sequence>
<keyword evidence="2" id="KW-0813">Transport</keyword>
<keyword evidence="3" id="KW-1003">Cell membrane</keyword>
<dbReference type="Pfam" id="PF00005">
    <property type="entry name" value="ABC_tran"/>
    <property type="match status" value="1"/>
</dbReference>
<keyword evidence="6" id="KW-1278">Translocase</keyword>
<comment type="similarity">
    <text evidence="8">Belongs to the ABC transporter superfamily. Drug exporter-1 (DrugE1) (TC 3.A.1.105) family.</text>
</comment>
<evidence type="ECO:0000259" key="9">
    <source>
        <dbReference type="PROSITE" id="PS50893"/>
    </source>
</evidence>
<dbReference type="Proteomes" id="UP000636264">
    <property type="component" value="Unassembled WGS sequence"/>
</dbReference>
<dbReference type="GO" id="GO:1900753">
    <property type="term" value="P:doxorubicin transport"/>
    <property type="evidence" value="ECO:0007669"/>
    <property type="project" value="InterPro"/>
</dbReference>
<dbReference type="InterPro" id="IPR027417">
    <property type="entry name" value="P-loop_NTPase"/>
</dbReference>
<dbReference type="GO" id="GO:0005524">
    <property type="term" value="F:ATP binding"/>
    <property type="evidence" value="ECO:0007669"/>
    <property type="project" value="UniProtKB-KW"/>
</dbReference>
<dbReference type="GO" id="GO:0005886">
    <property type="term" value="C:plasma membrane"/>
    <property type="evidence" value="ECO:0007669"/>
    <property type="project" value="UniProtKB-SubCell"/>
</dbReference>
<comment type="subcellular location">
    <subcellularLocation>
        <location evidence="1">Cell membrane</location>
        <topology evidence="1">Peripheral membrane protein</topology>
        <orientation evidence="1">Cytoplasmic side</orientation>
    </subcellularLocation>
</comment>
<dbReference type="InterPro" id="IPR003593">
    <property type="entry name" value="AAA+_ATPase"/>
</dbReference>
<evidence type="ECO:0000256" key="3">
    <source>
        <dbReference type="ARBA" id="ARBA00022475"/>
    </source>
</evidence>
<evidence type="ECO:0000256" key="8">
    <source>
        <dbReference type="ARBA" id="ARBA00049985"/>
    </source>
</evidence>
<dbReference type="RefSeq" id="WP_188721419.1">
    <property type="nucleotide sequence ID" value="NZ_BMIF01000007.1"/>
</dbReference>
<name>A0A916RUZ2_9HYPH</name>
<dbReference type="PROSITE" id="PS00211">
    <property type="entry name" value="ABC_TRANSPORTER_1"/>
    <property type="match status" value="1"/>
</dbReference>
<gene>
    <name evidence="10" type="ORF">GCM10011385_25200</name>
</gene>
<keyword evidence="7" id="KW-0472">Membrane</keyword>
<evidence type="ECO:0000256" key="4">
    <source>
        <dbReference type="ARBA" id="ARBA00022741"/>
    </source>
</evidence>
<dbReference type="GO" id="GO:0016887">
    <property type="term" value="F:ATP hydrolysis activity"/>
    <property type="evidence" value="ECO:0007669"/>
    <property type="project" value="InterPro"/>
</dbReference>
<dbReference type="Gene3D" id="3.40.50.300">
    <property type="entry name" value="P-loop containing nucleotide triphosphate hydrolases"/>
    <property type="match status" value="1"/>
</dbReference>
<keyword evidence="5 10" id="KW-0067">ATP-binding</keyword>
<dbReference type="EMBL" id="BMIF01000007">
    <property type="protein sequence ID" value="GGA70349.1"/>
    <property type="molecule type" value="Genomic_DNA"/>
</dbReference>
<dbReference type="InterPro" id="IPR025302">
    <property type="entry name" value="DrrA1/2-like_C"/>
</dbReference>
<dbReference type="NCBIfam" id="TIGR01188">
    <property type="entry name" value="drrA"/>
    <property type="match status" value="1"/>
</dbReference>
<evidence type="ECO:0000313" key="10">
    <source>
        <dbReference type="EMBL" id="GGA70349.1"/>
    </source>
</evidence>
<evidence type="ECO:0000256" key="7">
    <source>
        <dbReference type="ARBA" id="ARBA00023136"/>
    </source>
</evidence>
<dbReference type="InterPro" id="IPR050763">
    <property type="entry name" value="ABC_transporter_ATP-binding"/>
</dbReference>
<dbReference type="AlphaFoldDB" id="A0A916RUZ2"/>
<reference evidence="10" key="1">
    <citation type="journal article" date="2014" name="Int. J. Syst. Evol. Microbiol.">
        <title>Complete genome sequence of Corynebacterium casei LMG S-19264T (=DSM 44701T), isolated from a smear-ripened cheese.</title>
        <authorList>
            <consortium name="US DOE Joint Genome Institute (JGI-PGF)"/>
            <person name="Walter F."/>
            <person name="Albersmeier A."/>
            <person name="Kalinowski J."/>
            <person name="Ruckert C."/>
        </authorList>
    </citation>
    <scope>NUCLEOTIDE SEQUENCE</scope>
    <source>
        <strain evidence="10">CGMCC 1.15320</strain>
    </source>
</reference>
<dbReference type="PROSITE" id="PS50893">
    <property type="entry name" value="ABC_TRANSPORTER_2"/>
    <property type="match status" value="1"/>
</dbReference>
<dbReference type="InterPro" id="IPR005894">
    <property type="entry name" value="DrrA"/>
</dbReference>
<organism evidence="10 11">
    <name type="scientific">Nitratireductor aestuarii</name>
    <dbReference type="NCBI Taxonomy" id="1735103"/>
    <lineage>
        <taxon>Bacteria</taxon>
        <taxon>Pseudomonadati</taxon>
        <taxon>Pseudomonadota</taxon>
        <taxon>Alphaproteobacteria</taxon>
        <taxon>Hyphomicrobiales</taxon>
        <taxon>Phyllobacteriaceae</taxon>
        <taxon>Nitratireductor</taxon>
    </lineage>
</organism>
<dbReference type="PANTHER" id="PTHR42711">
    <property type="entry name" value="ABC TRANSPORTER ATP-BINDING PROTEIN"/>
    <property type="match status" value="1"/>
</dbReference>
<comment type="caution">
    <text evidence="10">The sequence shown here is derived from an EMBL/GenBank/DDBJ whole genome shotgun (WGS) entry which is preliminary data.</text>
</comment>
<dbReference type="SUPFAM" id="SSF52540">
    <property type="entry name" value="P-loop containing nucleoside triphosphate hydrolases"/>
    <property type="match status" value="1"/>
</dbReference>
<evidence type="ECO:0000256" key="5">
    <source>
        <dbReference type="ARBA" id="ARBA00022840"/>
    </source>
</evidence>
<dbReference type="InterPro" id="IPR017871">
    <property type="entry name" value="ABC_transporter-like_CS"/>
</dbReference>
<dbReference type="SMART" id="SM00382">
    <property type="entry name" value="AAA"/>
    <property type="match status" value="1"/>
</dbReference>
<proteinExistence type="inferred from homology"/>
<feature type="domain" description="ABC transporter" evidence="9">
    <location>
        <begin position="21"/>
        <end position="251"/>
    </location>
</feature>
<evidence type="ECO:0000256" key="2">
    <source>
        <dbReference type="ARBA" id="ARBA00022448"/>
    </source>
</evidence>
<dbReference type="GO" id="GO:0043215">
    <property type="term" value="P:daunorubicin transport"/>
    <property type="evidence" value="ECO:0007669"/>
    <property type="project" value="InterPro"/>
</dbReference>
<dbReference type="Pfam" id="PF13732">
    <property type="entry name" value="DrrA1-3_C"/>
    <property type="match status" value="1"/>
</dbReference>